<dbReference type="GO" id="GO:0016787">
    <property type="term" value="F:hydrolase activity"/>
    <property type="evidence" value="ECO:0007669"/>
    <property type="project" value="UniProtKB-KW"/>
</dbReference>
<dbReference type="EnsemblMetazoa" id="CLYHEMT009720.1">
    <property type="protein sequence ID" value="CLYHEMP009720.1"/>
    <property type="gene ID" value="CLYHEMG009720"/>
</dbReference>
<proteinExistence type="predicted"/>
<dbReference type="Pfam" id="PF17917">
    <property type="entry name" value="RT_RNaseH"/>
    <property type="match status" value="1"/>
</dbReference>
<dbReference type="InterPro" id="IPR052055">
    <property type="entry name" value="Hepadnavirus_pol/RT"/>
</dbReference>
<dbReference type="PANTHER" id="PTHR33050">
    <property type="entry name" value="REVERSE TRANSCRIPTASE DOMAIN-CONTAINING PROTEIN"/>
    <property type="match status" value="1"/>
</dbReference>
<accession>A0A7M5VEH0</accession>
<dbReference type="AlphaFoldDB" id="A0A7M5VEH0"/>
<dbReference type="InterPro" id="IPR036397">
    <property type="entry name" value="RNaseH_sf"/>
</dbReference>
<dbReference type="EnsemblMetazoa" id="CLYHEMT009720.2">
    <property type="protein sequence ID" value="CLYHEMP009720.2"/>
    <property type="gene ID" value="CLYHEMG009720"/>
</dbReference>
<dbReference type="Proteomes" id="UP000594262">
    <property type="component" value="Unplaced"/>
</dbReference>
<dbReference type="PROSITE" id="PS50878">
    <property type="entry name" value="RT_POL"/>
    <property type="match status" value="1"/>
</dbReference>
<reference evidence="8" key="1">
    <citation type="submission" date="2021-01" db="UniProtKB">
        <authorList>
            <consortium name="EnsemblMetazoa"/>
        </authorList>
    </citation>
    <scope>IDENTIFICATION</scope>
</reference>
<dbReference type="GO" id="GO:0004519">
    <property type="term" value="F:endonuclease activity"/>
    <property type="evidence" value="ECO:0007669"/>
    <property type="project" value="UniProtKB-KW"/>
</dbReference>
<evidence type="ECO:0000313" key="9">
    <source>
        <dbReference type="Proteomes" id="UP000594262"/>
    </source>
</evidence>
<dbReference type="CDD" id="cd03714">
    <property type="entry name" value="RT_DIRS1"/>
    <property type="match status" value="1"/>
</dbReference>
<keyword evidence="1" id="KW-0808">Transferase</keyword>
<keyword evidence="3" id="KW-0540">Nuclease</keyword>
<evidence type="ECO:0000256" key="4">
    <source>
        <dbReference type="ARBA" id="ARBA00022759"/>
    </source>
</evidence>
<organism evidence="8 9">
    <name type="scientific">Clytia hemisphaerica</name>
    <dbReference type="NCBI Taxonomy" id="252671"/>
    <lineage>
        <taxon>Eukaryota</taxon>
        <taxon>Metazoa</taxon>
        <taxon>Cnidaria</taxon>
        <taxon>Hydrozoa</taxon>
        <taxon>Hydroidolina</taxon>
        <taxon>Leptothecata</taxon>
        <taxon>Obeliida</taxon>
        <taxon>Clytiidae</taxon>
        <taxon>Clytia</taxon>
    </lineage>
</organism>
<dbReference type="GO" id="GO:0003676">
    <property type="term" value="F:nucleic acid binding"/>
    <property type="evidence" value="ECO:0007669"/>
    <property type="project" value="InterPro"/>
</dbReference>
<dbReference type="Gene3D" id="3.10.10.10">
    <property type="entry name" value="HIV Type 1 Reverse Transcriptase, subunit A, domain 1"/>
    <property type="match status" value="1"/>
</dbReference>
<dbReference type="InterPro" id="IPR043128">
    <property type="entry name" value="Rev_trsase/Diguanyl_cyclase"/>
</dbReference>
<dbReference type="CDD" id="cd09275">
    <property type="entry name" value="RNase_HI_RT_DIRS1"/>
    <property type="match status" value="1"/>
</dbReference>
<evidence type="ECO:0000256" key="5">
    <source>
        <dbReference type="ARBA" id="ARBA00022801"/>
    </source>
</evidence>
<dbReference type="InterPro" id="IPR043502">
    <property type="entry name" value="DNA/RNA_pol_sf"/>
</dbReference>
<feature type="domain" description="Reverse transcriptase" evidence="7">
    <location>
        <begin position="69"/>
        <end position="254"/>
    </location>
</feature>
<evidence type="ECO:0000256" key="2">
    <source>
        <dbReference type="ARBA" id="ARBA00022695"/>
    </source>
</evidence>
<dbReference type="Gene3D" id="3.30.420.10">
    <property type="entry name" value="Ribonuclease H-like superfamily/Ribonuclease H"/>
    <property type="match status" value="1"/>
</dbReference>
<keyword evidence="4" id="KW-0255">Endonuclease</keyword>
<evidence type="ECO:0000259" key="7">
    <source>
        <dbReference type="PROSITE" id="PS50878"/>
    </source>
</evidence>
<keyword evidence="5" id="KW-0378">Hydrolase</keyword>
<keyword evidence="2" id="KW-0548">Nucleotidyltransferase</keyword>
<sequence length="632" mass="73334">TVCSQLKIMKFSHFWEKDLKASKFALGVVREGYKIPFESNPPPFYAKNNASSLKNDHFVKDSIKKLLEDSCIEKVSEPPYCINPLTVAERNSKLRLVLDLRHVNKFIKPNKFKYENLKQASELIDQNDFLITFDLKSGYHHVPINHIFRTFLGFAWEFDGKMQFFVFKVLPFGLNIACLVFTKLMRQLVKRWRSMGIKCAMYLDDGIAGDSSHFSLIRSRDRMLQDMQSAGLTVNFEKSSLEPEKRKTWLGFIIDTEKMKFEVPTTKILKVQNLLLEALNCEFISAREISRIAGNLISMAQAIGPLVYLFTKQLYKFVESSFSWDKKRLLTFDVRQELEFWKKNLEVTKSFRINTQPEVTKIVFSDASETGYGGYVVEKLGNIIARGNFDRTERQTSSTYRELLAVKYILLSFPKILENENIEWFTDNNNICRIINRGSTKQHLQNLAIEIFNICLSSNIEIYPTWIPRELNEIADKISKTNDTDNWSIDNETFDYILKNYGQVTIDRFSDNLNKKSSRFNSKEYCPGTSAVNSFSCHWGNHEINWLCPPIALVGKTIKHLRNCKGKGILFIPLWPSAYYWPLLTSNGFEFEPFVKHFLVLDPFFVNYSNTDCIFDGFANFYSLALFIDMSA</sequence>
<name>A0A7M5VEH0_9CNID</name>
<keyword evidence="6" id="KW-0695">RNA-directed DNA polymerase</keyword>
<evidence type="ECO:0000256" key="1">
    <source>
        <dbReference type="ARBA" id="ARBA00022679"/>
    </source>
</evidence>
<keyword evidence="9" id="KW-1185">Reference proteome</keyword>
<dbReference type="InterPro" id="IPR041373">
    <property type="entry name" value="RT_RNaseH"/>
</dbReference>
<evidence type="ECO:0000256" key="6">
    <source>
        <dbReference type="ARBA" id="ARBA00022918"/>
    </source>
</evidence>
<protein>
    <recommendedName>
        <fullName evidence="7">Reverse transcriptase domain-containing protein</fullName>
    </recommendedName>
</protein>
<dbReference type="Gene3D" id="3.30.70.270">
    <property type="match status" value="1"/>
</dbReference>
<dbReference type="GO" id="GO:0003964">
    <property type="term" value="F:RNA-directed DNA polymerase activity"/>
    <property type="evidence" value="ECO:0007669"/>
    <property type="project" value="UniProtKB-KW"/>
</dbReference>
<dbReference type="PANTHER" id="PTHR33050:SF7">
    <property type="entry name" value="RIBONUCLEASE H"/>
    <property type="match status" value="1"/>
</dbReference>
<dbReference type="Pfam" id="PF00078">
    <property type="entry name" value="RVT_1"/>
    <property type="match status" value="1"/>
</dbReference>
<evidence type="ECO:0000256" key="3">
    <source>
        <dbReference type="ARBA" id="ARBA00022722"/>
    </source>
</evidence>
<dbReference type="InterPro" id="IPR000477">
    <property type="entry name" value="RT_dom"/>
</dbReference>
<dbReference type="OrthoDB" id="5949962at2759"/>
<evidence type="ECO:0000313" key="8">
    <source>
        <dbReference type="EnsemblMetazoa" id="CLYHEMP009720.2"/>
    </source>
</evidence>
<dbReference type="SUPFAM" id="SSF56672">
    <property type="entry name" value="DNA/RNA polymerases"/>
    <property type="match status" value="1"/>
</dbReference>